<gene>
    <name evidence="1" type="ORF">DFH08DRAFT_704319</name>
</gene>
<evidence type="ECO:0000313" key="2">
    <source>
        <dbReference type="Proteomes" id="UP001218218"/>
    </source>
</evidence>
<dbReference type="EMBL" id="JARIHO010000026">
    <property type="protein sequence ID" value="KAJ7340585.1"/>
    <property type="molecule type" value="Genomic_DNA"/>
</dbReference>
<accession>A0AAD7EMJ0</accession>
<name>A0AAD7EMJ0_9AGAR</name>
<organism evidence="1 2">
    <name type="scientific">Mycena albidolilacea</name>
    <dbReference type="NCBI Taxonomy" id="1033008"/>
    <lineage>
        <taxon>Eukaryota</taxon>
        <taxon>Fungi</taxon>
        <taxon>Dikarya</taxon>
        <taxon>Basidiomycota</taxon>
        <taxon>Agaricomycotina</taxon>
        <taxon>Agaricomycetes</taxon>
        <taxon>Agaricomycetidae</taxon>
        <taxon>Agaricales</taxon>
        <taxon>Marasmiineae</taxon>
        <taxon>Mycenaceae</taxon>
        <taxon>Mycena</taxon>
    </lineage>
</organism>
<sequence length="396" mass="44634">AAKTTDLEKACTVLQFMRENWPRFSLKDFLTVIFTSKDPRITVTANSYLATGGCLHLLCMIAGDEDPLDEDVNDCILCKAADLCDREANYLTENALRGPHFKEALYLRVPADTITVQHLQSFSLPKVLDTYEQTTPGLQKLLRAAEYTIQARAMITSMILNMRSRETNLHAAMNPLFLWDDTVPRRVIQILNRFAFCASDKYRQKVVKSISTDVVRLARKAANDPKKLILLPNDNFDWVGKTWETSATHASVTHGQVSAILVVLDTPSGMNTASLASVDNFNLTLGNRHKIPADQSLEEILPTASDQCIFENNAVIHVAHIEVKTMSKFHGEYKLSDPHALPTVRSEEYYLPTYDQEQGLTRGNMLVMGHYYGNVLQVPKLTFQSRYFCCMLSHIL</sequence>
<evidence type="ECO:0000313" key="1">
    <source>
        <dbReference type="EMBL" id="KAJ7340585.1"/>
    </source>
</evidence>
<feature type="non-terminal residue" evidence="1">
    <location>
        <position position="1"/>
    </location>
</feature>
<protein>
    <submittedName>
        <fullName evidence="1">Uncharacterized protein</fullName>
    </submittedName>
</protein>
<dbReference type="AlphaFoldDB" id="A0AAD7EMJ0"/>
<proteinExistence type="predicted"/>
<reference evidence="1" key="1">
    <citation type="submission" date="2023-03" db="EMBL/GenBank/DDBJ databases">
        <title>Massive genome expansion in bonnet fungi (Mycena s.s.) driven by repeated elements and novel gene families across ecological guilds.</title>
        <authorList>
            <consortium name="Lawrence Berkeley National Laboratory"/>
            <person name="Harder C.B."/>
            <person name="Miyauchi S."/>
            <person name="Viragh M."/>
            <person name="Kuo A."/>
            <person name="Thoen E."/>
            <person name="Andreopoulos B."/>
            <person name="Lu D."/>
            <person name="Skrede I."/>
            <person name="Drula E."/>
            <person name="Henrissat B."/>
            <person name="Morin E."/>
            <person name="Kohler A."/>
            <person name="Barry K."/>
            <person name="LaButti K."/>
            <person name="Morin E."/>
            <person name="Salamov A."/>
            <person name="Lipzen A."/>
            <person name="Mereny Z."/>
            <person name="Hegedus B."/>
            <person name="Baldrian P."/>
            <person name="Stursova M."/>
            <person name="Weitz H."/>
            <person name="Taylor A."/>
            <person name="Grigoriev I.V."/>
            <person name="Nagy L.G."/>
            <person name="Martin F."/>
            <person name="Kauserud H."/>
        </authorList>
    </citation>
    <scope>NUCLEOTIDE SEQUENCE</scope>
    <source>
        <strain evidence="1">CBHHK002</strain>
    </source>
</reference>
<comment type="caution">
    <text evidence="1">The sequence shown here is derived from an EMBL/GenBank/DDBJ whole genome shotgun (WGS) entry which is preliminary data.</text>
</comment>
<dbReference type="Proteomes" id="UP001218218">
    <property type="component" value="Unassembled WGS sequence"/>
</dbReference>
<keyword evidence="2" id="KW-1185">Reference proteome</keyword>